<dbReference type="EMBL" id="KI395277">
    <property type="protein sequence ID" value="ERM98736.1"/>
    <property type="molecule type" value="Genomic_DNA"/>
</dbReference>
<dbReference type="HOGENOM" id="CLU_2779254_0_0_1"/>
<name>W1NPP1_AMBTC</name>
<accession>W1NPP1</accession>
<dbReference type="AlphaFoldDB" id="W1NPP1"/>
<sequence>MGKRHKVAAWSRGRLEVIAWKHGSERWSRGSGVVTRQGGGGCAGARKTKVIAREHDCERWLCGSGVVVR</sequence>
<dbReference type="Proteomes" id="UP000017836">
    <property type="component" value="Unassembled WGS sequence"/>
</dbReference>
<gene>
    <name evidence="1" type="ORF">AMTR_s00082p00079280</name>
</gene>
<proteinExistence type="predicted"/>
<reference evidence="2" key="1">
    <citation type="journal article" date="2013" name="Science">
        <title>The Amborella genome and the evolution of flowering plants.</title>
        <authorList>
            <consortium name="Amborella Genome Project"/>
        </authorList>
    </citation>
    <scope>NUCLEOTIDE SEQUENCE [LARGE SCALE GENOMIC DNA]</scope>
</reference>
<organism evidence="1 2">
    <name type="scientific">Amborella trichopoda</name>
    <dbReference type="NCBI Taxonomy" id="13333"/>
    <lineage>
        <taxon>Eukaryota</taxon>
        <taxon>Viridiplantae</taxon>
        <taxon>Streptophyta</taxon>
        <taxon>Embryophyta</taxon>
        <taxon>Tracheophyta</taxon>
        <taxon>Spermatophyta</taxon>
        <taxon>Magnoliopsida</taxon>
        <taxon>Amborellales</taxon>
        <taxon>Amborellaceae</taxon>
        <taxon>Amborella</taxon>
    </lineage>
</organism>
<keyword evidence="2" id="KW-1185">Reference proteome</keyword>
<protein>
    <submittedName>
        <fullName evidence="1">Uncharacterized protein</fullName>
    </submittedName>
</protein>
<evidence type="ECO:0000313" key="2">
    <source>
        <dbReference type="Proteomes" id="UP000017836"/>
    </source>
</evidence>
<dbReference type="Gramene" id="ERM98736">
    <property type="protein sequence ID" value="ERM98736"/>
    <property type="gene ID" value="AMTR_s00082p00079280"/>
</dbReference>
<evidence type="ECO:0000313" key="1">
    <source>
        <dbReference type="EMBL" id="ERM98736.1"/>
    </source>
</evidence>